<comment type="caution">
    <text evidence="1">The sequence shown here is derived from an EMBL/GenBank/DDBJ whole genome shotgun (WGS) entry which is preliminary data.</text>
</comment>
<dbReference type="EMBL" id="JACGCI010000014">
    <property type="protein sequence ID" value="KAF6759684.1"/>
    <property type="molecule type" value="Genomic_DNA"/>
</dbReference>
<keyword evidence="2" id="KW-1185">Reference proteome</keyword>
<protein>
    <submittedName>
        <fullName evidence="1">Uncharacterized protein</fullName>
    </submittedName>
</protein>
<accession>A0A8H6I6W8</accession>
<evidence type="ECO:0000313" key="1">
    <source>
        <dbReference type="EMBL" id="KAF6759684.1"/>
    </source>
</evidence>
<sequence length="307" mass="34604">KVLGLRETTLDDDSKGIHDWRTYSMPGDSLNIPGRLVEPLNPEVGPSTVKPFYLFQTPFLIAQASLLIQRMATADLKVLPKLKWTLEFPYHEQWGKAVFLAQTEVQGEELTEVDASSCSLCVPAVPIDPSPPRILEHMGADILLDSKVDRSTEPCGMCGLPAQQCRYVVVKERGSKASNHVDWKRTVGCARPVNFSCKRALEYSDSSPCTNVPLVCPLCTTDDPAVWRYNLRNHLEQKHSTEAVIRYASLWTLSEDEVAGMKRIWRDRRRSKATYTKKAPVLLTVSDAHRSIAPLHRYARSPFPVFR</sequence>
<name>A0A8H6I6W8_9AGAR</name>
<organism evidence="1 2">
    <name type="scientific">Ephemerocybe angulata</name>
    <dbReference type="NCBI Taxonomy" id="980116"/>
    <lineage>
        <taxon>Eukaryota</taxon>
        <taxon>Fungi</taxon>
        <taxon>Dikarya</taxon>
        <taxon>Basidiomycota</taxon>
        <taxon>Agaricomycotina</taxon>
        <taxon>Agaricomycetes</taxon>
        <taxon>Agaricomycetidae</taxon>
        <taxon>Agaricales</taxon>
        <taxon>Agaricineae</taxon>
        <taxon>Psathyrellaceae</taxon>
        <taxon>Ephemerocybe</taxon>
    </lineage>
</organism>
<dbReference type="OrthoDB" id="3241874at2759"/>
<gene>
    <name evidence="1" type="ORF">DFP72DRAFT_806227</name>
</gene>
<dbReference type="AlphaFoldDB" id="A0A8H6I6W8"/>
<evidence type="ECO:0000313" key="2">
    <source>
        <dbReference type="Proteomes" id="UP000521943"/>
    </source>
</evidence>
<dbReference type="Proteomes" id="UP000521943">
    <property type="component" value="Unassembled WGS sequence"/>
</dbReference>
<proteinExistence type="predicted"/>
<feature type="non-terminal residue" evidence="1">
    <location>
        <position position="307"/>
    </location>
</feature>
<reference evidence="1 2" key="1">
    <citation type="submission" date="2020-07" db="EMBL/GenBank/DDBJ databases">
        <title>Comparative genomics of pyrophilous fungi reveals a link between fire events and developmental genes.</title>
        <authorList>
            <consortium name="DOE Joint Genome Institute"/>
            <person name="Steindorff A.S."/>
            <person name="Carver A."/>
            <person name="Calhoun S."/>
            <person name="Stillman K."/>
            <person name="Liu H."/>
            <person name="Lipzen A."/>
            <person name="Pangilinan J."/>
            <person name="Labutti K."/>
            <person name="Bruns T.D."/>
            <person name="Grigoriev I.V."/>
        </authorList>
    </citation>
    <scope>NUCLEOTIDE SEQUENCE [LARGE SCALE GENOMIC DNA]</scope>
    <source>
        <strain evidence="1 2">CBS 144469</strain>
    </source>
</reference>